<evidence type="ECO:0000313" key="7">
    <source>
        <dbReference type="EMBL" id="KAF7492225.1"/>
    </source>
</evidence>
<evidence type="ECO:0000256" key="3">
    <source>
        <dbReference type="ARBA" id="ARBA00022692"/>
    </source>
</evidence>
<dbReference type="Pfam" id="PF03134">
    <property type="entry name" value="TB2_DP1_HVA22"/>
    <property type="match status" value="1"/>
</dbReference>
<keyword evidence="3 6" id="KW-0812">Transmembrane</keyword>
<sequence>MEIYNKLMENVEKFLHEPGKVDYYMGMLEKSTGIKRMYIAKVGMVLFLVYMIFGYFAQLICNFAGFVYPAYVSIKALESPDKRDDTRWLTYWVVFAFFSVIEFFSDFIFSWFPFYWLAKIVFLVWCYLPTERNGSDYVYFNVIRPYFLKGSPGLDNLASRLYKDAKNASKSTET</sequence>
<dbReference type="VEuPathDB" id="VectorBase:SSCA003941"/>
<dbReference type="EMBL" id="WVUK01000056">
    <property type="protein sequence ID" value="KAF7492225.1"/>
    <property type="molecule type" value="Genomic_DNA"/>
</dbReference>
<evidence type="ECO:0000256" key="2">
    <source>
        <dbReference type="ARBA" id="ARBA00008573"/>
    </source>
</evidence>
<proteinExistence type="inferred from homology"/>
<keyword evidence="10" id="KW-1185">Reference proteome</keyword>
<feature type="transmembrane region" description="Helical" evidence="6">
    <location>
        <begin position="88"/>
        <end position="105"/>
    </location>
</feature>
<protein>
    <recommendedName>
        <fullName evidence="6">Receptor expression-enhancing protein</fullName>
    </recommendedName>
</protein>
<dbReference type="Proteomes" id="UP000616769">
    <property type="component" value="Unassembled WGS sequence"/>
</dbReference>
<keyword evidence="8" id="KW-0675">Receptor</keyword>
<dbReference type="EMBL" id="JXLN01012231">
    <property type="protein sequence ID" value="KPM08198.1"/>
    <property type="molecule type" value="Genomic_DNA"/>
</dbReference>
<evidence type="ECO:0000313" key="11">
    <source>
        <dbReference type="Proteomes" id="UP000616769"/>
    </source>
</evidence>
<dbReference type="Proteomes" id="UP000070412">
    <property type="component" value="Unassembled WGS sequence"/>
</dbReference>
<gene>
    <name evidence="8" type="ORF">QR98_0067120</name>
    <name evidence="7" type="ORF">SSS_6469</name>
</gene>
<reference evidence="8 11" key="1">
    <citation type="journal article" date="2015" name="Parasit. Vectors">
        <title>Draft genome of the scabies mite.</title>
        <authorList>
            <person name="Rider S.D.Jr."/>
            <person name="Morgan M.S."/>
            <person name="Arlian L.G."/>
        </authorList>
    </citation>
    <scope>NUCLEOTIDE SEQUENCE [LARGE SCALE GENOMIC DNA]</scope>
    <source>
        <strain evidence="8">Arlian Lab</strain>
    </source>
</reference>
<dbReference type="AlphaFoldDB" id="A0A132AB65"/>
<dbReference type="PANTHER" id="PTHR12300:SF161">
    <property type="entry name" value="RECEPTOR EXPRESSION-ENHANCING PROTEIN"/>
    <property type="match status" value="1"/>
</dbReference>
<dbReference type="GO" id="GO:0016020">
    <property type="term" value="C:membrane"/>
    <property type="evidence" value="ECO:0007669"/>
    <property type="project" value="UniProtKB-SubCell"/>
</dbReference>
<dbReference type="InterPro" id="IPR004345">
    <property type="entry name" value="TB2_DP1_HVA22"/>
</dbReference>
<comment type="subcellular location">
    <subcellularLocation>
        <location evidence="1 6">Membrane</location>
        <topology evidence="1 6">Multi-pass membrane protein</topology>
    </subcellularLocation>
</comment>
<reference evidence="7" key="3">
    <citation type="submission" date="2020-01" db="EMBL/GenBank/DDBJ databases">
        <authorList>
            <person name="Korhonen P.K.K."/>
            <person name="Guangxu M.G."/>
            <person name="Wang T.W."/>
            <person name="Stroehlein A.J.S."/>
            <person name="Young N.D."/>
            <person name="Ang C.-S.A."/>
            <person name="Fernando D.W.F."/>
            <person name="Lu H.L."/>
            <person name="Taylor S.T."/>
            <person name="Ehtesham M.E.M."/>
            <person name="Najaraj S.H.N."/>
            <person name="Harsha G.H.G."/>
            <person name="Madugundu A.M."/>
            <person name="Renuse S.R."/>
            <person name="Holt D.H."/>
            <person name="Pandey A.P."/>
            <person name="Papenfuss A.P."/>
            <person name="Gasser R.B.G."/>
            <person name="Fischer K.F."/>
        </authorList>
    </citation>
    <scope>NUCLEOTIDE SEQUENCE</scope>
    <source>
        <strain evidence="7">SSS_KF_BRIS2020</strain>
    </source>
</reference>
<dbReference type="PANTHER" id="PTHR12300">
    <property type="entry name" value="HVA22-LIKE PROTEINS"/>
    <property type="match status" value="1"/>
</dbReference>
<evidence type="ECO:0000256" key="6">
    <source>
        <dbReference type="RuleBase" id="RU362006"/>
    </source>
</evidence>
<evidence type="ECO:0000313" key="10">
    <source>
        <dbReference type="Proteomes" id="UP000070412"/>
    </source>
</evidence>
<keyword evidence="5 6" id="KW-0472">Membrane</keyword>
<organism evidence="8 11">
    <name type="scientific">Sarcoptes scabiei</name>
    <name type="common">Itch mite</name>
    <name type="synonym">Acarus scabiei</name>
    <dbReference type="NCBI Taxonomy" id="52283"/>
    <lineage>
        <taxon>Eukaryota</taxon>
        <taxon>Metazoa</taxon>
        <taxon>Ecdysozoa</taxon>
        <taxon>Arthropoda</taxon>
        <taxon>Chelicerata</taxon>
        <taxon>Arachnida</taxon>
        <taxon>Acari</taxon>
        <taxon>Acariformes</taxon>
        <taxon>Sarcoptiformes</taxon>
        <taxon>Astigmata</taxon>
        <taxon>Psoroptidia</taxon>
        <taxon>Sarcoptoidea</taxon>
        <taxon>Sarcoptidae</taxon>
        <taxon>Sarcoptinae</taxon>
        <taxon>Sarcoptes</taxon>
    </lineage>
</organism>
<keyword evidence="4 6" id="KW-1133">Transmembrane helix</keyword>
<reference evidence="10" key="2">
    <citation type="journal article" date="2020" name="PLoS Negl. Trop. Dis.">
        <title>High-quality nuclear genome for Sarcoptes scabiei-A critical resource for a neglected parasite.</title>
        <authorList>
            <person name="Korhonen P.K."/>
            <person name="Gasser R.B."/>
            <person name="Ma G."/>
            <person name="Wang T."/>
            <person name="Stroehlein A.J."/>
            <person name="Young N.D."/>
            <person name="Ang C.S."/>
            <person name="Fernando D.D."/>
            <person name="Lu H.C."/>
            <person name="Taylor S."/>
            <person name="Reynolds S.L."/>
            <person name="Mofiz E."/>
            <person name="Najaraj S.H."/>
            <person name="Gowda H."/>
            <person name="Madugundu A."/>
            <person name="Renuse S."/>
            <person name="Holt D."/>
            <person name="Pandey A."/>
            <person name="Papenfuss A.T."/>
            <person name="Fischer K."/>
        </authorList>
    </citation>
    <scope>NUCLEOTIDE SEQUENCE [LARGE SCALE GENOMIC DNA]</scope>
</reference>
<evidence type="ECO:0000256" key="1">
    <source>
        <dbReference type="ARBA" id="ARBA00004141"/>
    </source>
</evidence>
<feature type="transmembrane region" description="Helical" evidence="6">
    <location>
        <begin position="112"/>
        <end position="130"/>
    </location>
</feature>
<dbReference type="EnsemblMetazoa" id="SSS_6469s_mrna">
    <property type="protein sequence ID" value="KAF7492225.1"/>
    <property type="gene ID" value="SSS_6469"/>
</dbReference>
<comment type="similarity">
    <text evidence="2 6">Belongs to the DP1 family.</text>
</comment>
<feature type="transmembrane region" description="Helical" evidence="6">
    <location>
        <begin position="45"/>
        <end position="68"/>
    </location>
</feature>
<evidence type="ECO:0000256" key="4">
    <source>
        <dbReference type="ARBA" id="ARBA00022989"/>
    </source>
</evidence>
<accession>A0A132AB65</accession>
<evidence type="ECO:0000256" key="5">
    <source>
        <dbReference type="ARBA" id="ARBA00023136"/>
    </source>
</evidence>
<evidence type="ECO:0000313" key="9">
    <source>
        <dbReference type="EnsemblMetazoa" id="KAF7492225.1"/>
    </source>
</evidence>
<evidence type="ECO:0000313" key="8">
    <source>
        <dbReference type="EMBL" id="KPM08198.1"/>
    </source>
</evidence>
<name>A0A132AB65_SARSC</name>
<dbReference type="OrthoDB" id="10009287at2759"/>
<reference evidence="9" key="4">
    <citation type="submission" date="2022-06" db="UniProtKB">
        <authorList>
            <consortium name="EnsemblMetazoa"/>
        </authorList>
    </citation>
    <scope>IDENTIFICATION</scope>
</reference>